<reference evidence="2" key="1">
    <citation type="submission" date="2022-03" db="EMBL/GenBank/DDBJ databases">
        <authorList>
            <person name="Sayadi A."/>
        </authorList>
    </citation>
    <scope>NUCLEOTIDE SEQUENCE</scope>
</reference>
<feature type="region of interest" description="Disordered" evidence="1">
    <location>
        <begin position="1"/>
        <end position="20"/>
    </location>
</feature>
<keyword evidence="3" id="KW-1185">Reference proteome</keyword>
<dbReference type="Proteomes" id="UP001152888">
    <property type="component" value="Unassembled WGS sequence"/>
</dbReference>
<dbReference type="OrthoDB" id="6783819at2759"/>
<gene>
    <name evidence="2" type="ORF">ACAOBT_LOCUS10184</name>
</gene>
<dbReference type="AlphaFoldDB" id="A0A9P0P6A1"/>
<sequence>MKTMWETVRKNKNTSTGMNTSKEPNEFNDLFCTITNKLLENLDAGELHPESNIVPPMRHFNFEKVSFNDVRDAINSLKRKNSKDIYDMSTLLIKMIKNQIVMPLTKLINICIECGIFPDCLRRAVFTNGDTDNIASYRPISLLMVLHFETDNMFYLNQFGFRSQKNTTFAVLELVDDIIDAFEEKEFLQTIFCDLSKTFDCVSHTILIRKLRMYNSFLRPNQYVFKTELKRQMKSILNTVAL</sequence>
<evidence type="ECO:0000256" key="1">
    <source>
        <dbReference type="SAM" id="MobiDB-lite"/>
    </source>
</evidence>
<comment type="caution">
    <text evidence="2">The sequence shown here is derived from an EMBL/GenBank/DDBJ whole genome shotgun (WGS) entry which is preliminary data.</text>
</comment>
<proteinExistence type="predicted"/>
<dbReference type="PANTHER" id="PTHR36688:SF1">
    <property type="entry name" value="ENDONUCLEASE_EXONUCLEASE_PHOSPHATASE DOMAIN-CONTAINING PROTEIN"/>
    <property type="match status" value="1"/>
</dbReference>
<name>A0A9P0P6A1_ACAOB</name>
<evidence type="ECO:0000313" key="2">
    <source>
        <dbReference type="EMBL" id="CAH1972756.1"/>
    </source>
</evidence>
<evidence type="ECO:0008006" key="4">
    <source>
        <dbReference type="Google" id="ProtNLM"/>
    </source>
</evidence>
<accession>A0A9P0P6A1</accession>
<organism evidence="2 3">
    <name type="scientific">Acanthoscelides obtectus</name>
    <name type="common">Bean weevil</name>
    <name type="synonym">Bruchus obtectus</name>
    <dbReference type="NCBI Taxonomy" id="200917"/>
    <lineage>
        <taxon>Eukaryota</taxon>
        <taxon>Metazoa</taxon>
        <taxon>Ecdysozoa</taxon>
        <taxon>Arthropoda</taxon>
        <taxon>Hexapoda</taxon>
        <taxon>Insecta</taxon>
        <taxon>Pterygota</taxon>
        <taxon>Neoptera</taxon>
        <taxon>Endopterygota</taxon>
        <taxon>Coleoptera</taxon>
        <taxon>Polyphaga</taxon>
        <taxon>Cucujiformia</taxon>
        <taxon>Chrysomeloidea</taxon>
        <taxon>Chrysomelidae</taxon>
        <taxon>Bruchinae</taxon>
        <taxon>Bruchini</taxon>
        <taxon>Acanthoscelides</taxon>
    </lineage>
</organism>
<evidence type="ECO:0000313" key="3">
    <source>
        <dbReference type="Proteomes" id="UP001152888"/>
    </source>
</evidence>
<dbReference type="PANTHER" id="PTHR36688">
    <property type="entry name" value="ENDO/EXONUCLEASE/PHOSPHATASE DOMAIN-CONTAINING PROTEIN"/>
    <property type="match status" value="1"/>
</dbReference>
<protein>
    <recommendedName>
        <fullName evidence="4">Reverse transcriptase domain-containing protein</fullName>
    </recommendedName>
</protein>
<dbReference type="EMBL" id="CAKOFQ010006802">
    <property type="protein sequence ID" value="CAH1972756.1"/>
    <property type="molecule type" value="Genomic_DNA"/>
</dbReference>
<dbReference type="InterPro" id="IPR052560">
    <property type="entry name" value="RdDP_mobile_element"/>
</dbReference>